<evidence type="ECO:0000313" key="2">
    <source>
        <dbReference type="RefSeq" id="XP_046590146.1"/>
    </source>
</evidence>
<protein>
    <submittedName>
        <fullName evidence="2">Uncharacterized protein LOC107224744</fullName>
    </submittedName>
</protein>
<sequence length="132" mass="14832">MVSLTRHLGFHAKISRILLGCIAFLLIGCSIIDAAEFTEQHKNVLDKLATIVAEKEGSLQKTVLGSRAAFPAQREETELERAERVNKGFERMIQMVNILGQVDNFISDRTKNVVRKLNAMYDIDDQEKSRGA</sequence>
<keyword evidence="1" id="KW-1185">Reference proteome</keyword>
<dbReference type="PROSITE" id="PS51257">
    <property type="entry name" value="PROKAR_LIPOPROTEIN"/>
    <property type="match status" value="1"/>
</dbReference>
<dbReference type="RefSeq" id="XP_046590146.1">
    <property type="nucleotide sequence ID" value="XM_046734190.1"/>
</dbReference>
<reference evidence="2" key="1">
    <citation type="submission" date="2025-08" db="UniProtKB">
        <authorList>
            <consortium name="RefSeq"/>
        </authorList>
    </citation>
    <scope>IDENTIFICATION</scope>
    <source>
        <tissue evidence="2">Thorax and Abdomen</tissue>
    </source>
</reference>
<dbReference type="GeneID" id="107224744"/>
<dbReference type="Proteomes" id="UP000829291">
    <property type="component" value="Chromosome 3"/>
</dbReference>
<proteinExistence type="predicted"/>
<organism evidence="1 2">
    <name type="scientific">Neodiprion lecontei</name>
    <name type="common">Redheaded pine sawfly</name>
    <dbReference type="NCBI Taxonomy" id="441921"/>
    <lineage>
        <taxon>Eukaryota</taxon>
        <taxon>Metazoa</taxon>
        <taxon>Ecdysozoa</taxon>
        <taxon>Arthropoda</taxon>
        <taxon>Hexapoda</taxon>
        <taxon>Insecta</taxon>
        <taxon>Pterygota</taxon>
        <taxon>Neoptera</taxon>
        <taxon>Endopterygota</taxon>
        <taxon>Hymenoptera</taxon>
        <taxon>Tenthredinoidea</taxon>
        <taxon>Diprionidae</taxon>
        <taxon>Diprioninae</taxon>
        <taxon>Neodiprion</taxon>
    </lineage>
</organism>
<evidence type="ECO:0000313" key="1">
    <source>
        <dbReference type="Proteomes" id="UP000829291"/>
    </source>
</evidence>
<gene>
    <name evidence="2" type="primary">LOC107224744</name>
</gene>
<name>A0ABM3FQ57_NEOLC</name>
<accession>A0ABM3FQ57</accession>